<keyword evidence="13" id="KW-0812">Transmembrane</keyword>
<protein>
    <recommendedName>
        <fullName evidence="4">histidine kinase</fullName>
        <ecNumber evidence="4">2.7.13.3</ecNumber>
    </recommendedName>
</protein>
<feature type="transmembrane region" description="Helical" evidence="13">
    <location>
        <begin position="195"/>
        <end position="216"/>
    </location>
</feature>
<organism evidence="15 16">
    <name type="scientific">Candidatus Campbellbacteria bacterium CG22_combo_CG10-13_8_21_14_all_36_13</name>
    <dbReference type="NCBI Taxonomy" id="1974529"/>
    <lineage>
        <taxon>Bacteria</taxon>
        <taxon>Candidatus Campbelliibacteriota</taxon>
    </lineage>
</organism>
<evidence type="ECO:0000256" key="6">
    <source>
        <dbReference type="ARBA" id="ARBA00022553"/>
    </source>
</evidence>
<dbReference type="InterPro" id="IPR003594">
    <property type="entry name" value="HATPase_dom"/>
</dbReference>
<reference evidence="15 16" key="1">
    <citation type="submission" date="2017-09" db="EMBL/GenBank/DDBJ databases">
        <title>Depth-based differentiation of microbial function through sediment-hosted aquifers and enrichment of novel symbionts in the deep terrestrial subsurface.</title>
        <authorList>
            <person name="Probst A.J."/>
            <person name="Ladd B."/>
            <person name="Jarett J.K."/>
            <person name="Geller-Mcgrath D.E."/>
            <person name="Sieber C.M."/>
            <person name="Emerson J.B."/>
            <person name="Anantharaman K."/>
            <person name="Thomas B.C."/>
            <person name="Malmstrom R."/>
            <person name="Stieglmeier M."/>
            <person name="Klingl A."/>
            <person name="Woyke T."/>
            <person name="Ryan C.M."/>
            <person name="Banfield J.F."/>
        </authorList>
    </citation>
    <scope>NUCLEOTIDE SEQUENCE [LARGE SCALE GENOMIC DNA]</scope>
    <source>
        <strain evidence="15">CG22_combo_CG10-13_8_21_14_all_36_13</strain>
    </source>
</reference>
<dbReference type="SUPFAM" id="SSF55874">
    <property type="entry name" value="ATPase domain of HSP90 chaperone/DNA topoisomerase II/histidine kinase"/>
    <property type="match status" value="1"/>
</dbReference>
<evidence type="ECO:0000256" key="11">
    <source>
        <dbReference type="ARBA" id="ARBA00023012"/>
    </source>
</evidence>
<evidence type="ECO:0000256" key="9">
    <source>
        <dbReference type="ARBA" id="ARBA00022777"/>
    </source>
</evidence>
<keyword evidence="10" id="KW-0067">ATP-binding</keyword>
<evidence type="ECO:0000256" key="1">
    <source>
        <dbReference type="ARBA" id="ARBA00000085"/>
    </source>
</evidence>
<dbReference type="InterPro" id="IPR004358">
    <property type="entry name" value="Sig_transdc_His_kin-like_C"/>
</dbReference>
<dbReference type="Gene3D" id="1.10.287.130">
    <property type="match status" value="1"/>
</dbReference>
<evidence type="ECO:0000256" key="12">
    <source>
        <dbReference type="ARBA" id="ARBA00023136"/>
    </source>
</evidence>
<dbReference type="SUPFAM" id="SSF47384">
    <property type="entry name" value="Homodimeric domain of signal transducing histidine kinase"/>
    <property type="match status" value="1"/>
</dbReference>
<dbReference type="GO" id="GO:0005524">
    <property type="term" value="F:ATP binding"/>
    <property type="evidence" value="ECO:0007669"/>
    <property type="project" value="UniProtKB-KW"/>
</dbReference>
<dbReference type="GO" id="GO:0009927">
    <property type="term" value="F:histidine phosphotransfer kinase activity"/>
    <property type="evidence" value="ECO:0007669"/>
    <property type="project" value="TreeGrafter"/>
</dbReference>
<evidence type="ECO:0000259" key="14">
    <source>
        <dbReference type="PROSITE" id="PS50109"/>
    </source>
</evidence>
<evidence type="ECO:0000256" key="10">
    <source>
        <dbReference type="ARBA" id="ARBA00022840"/>
    </source>
</evidence>
<evidence type="ECO:0000256" key="8">
    <source>
        <dbReference type="ARBA" id="ARBA00022741"/>
    </source>
</evidence>
<dbReference type="Gene3D" id="3.30.565.10">
    <property type="entry name" value="Histidine kinase-like ATPase, C-terminal domain"/>
    <property type="match status" value="1"/>
</dbReference>
<evidence type="ECO:0000256" key="5">
    <source>
        <dbReference type="ARBA" id="ARBA00022475"/>
    </source>
</evidence>
<keyword evidence="5" id="KW-1003">Cell membrane</keyword>
<dbReference type="InterPro" id="IPR005467">
    <property type="entry name" value="His_kinase_dom"/>
</dbReference>
<feature type="domain" description="Histidine kinase" evidence="14">
    <location>
        <begin position="238"/>
        <end position="459"/>
    </location>
</feature>
<dbReference type="Proteomes" id="UP000231143">
    <property type="component" value="Unassembled WGS sequence"/>
</dbReference>
<dbReference type="SMART" id="SM00387">
    <property type="entry name" value="HATPase_c"/>
    <property type="match status" value="1"/>
</dbReference>
<feature type="transmembrane region" description="Helical" evidence="13">
    <location>
        <begin position="12"/>
        <end position="38"/>
    </location>
</feature>
<dbReference type="PRINTS" id="PR00344">
    <property type="entry name" value="BCTRLSENSOR"/>
</dbReference>
<keyword evidence="9" id="KW-0418">Kinase</keyword>
<dbReference type="Pfam" id="PF00512">
    <property type="entry name" value="HisKA"/>
    <property type="match status" value="1"/>
</dbReference>
<dbReference type="AlphaFoldDB" id="A0A2H0DYF1"/>
<keyword evidence="11" id="KW-0902">Two-component regulatory system</keyword>
<dbReference type="Pfam" id="PF02518">
    <property type="entry name" value="HATPase_c"/>
    <property type="match status" value="1"/>
</dbReference>
<comment type="caution">
    <text evidence="15">The sequence shown here is derived from an EMBL/GenBank/DDBJ whole genome shotgun (WGS) entry which is preliminary data.</text>
</comment>
<evidence type="ECO:0000313" key="16">
    <source>
        <dbReference type="Proteomes" id="UP000231143"/>
    </source>
</evidence>
<dbReference type="EC" id="2.7.13.3" evidence="4"/>
<dbReference type="FunFam" id="1.10.287.130:FF:000001">
    <property type="entry name" value="Two-component sensor histidine kinase"/>
    <property type="match status" value="1"/>
</dbReference>
<accession>A0A2H0DYF1</accession>
<dbReference type="InterPro" id="IPR036097">
    <property type="entry name" value="HisK_dim/P_sf"/>
</dbReference>
<dbReference type="GO" id="GO:0005886">
    <property type="term" value="C:plasma membrane"/>
    <property type="evidence" value="ECO:0007669"/>
    <property type="project" value="UniProtKB-SubCell"/>
</dbReference>
<name>A0A2H0DYF1_9BACT</name>
<dbReference type="FunFam" id="3.30.565.10:FF:000023">
    <property type="entry name" value="PAS domain-containing sensor histidine kinase"/>
    <property type="match status" value="1"/>
</dbReference>
<keyword evidence="13" id="KW-1133">Transmembrane helix</keyword>
<proteinExistence type="predicted"/>
<dbReference type="GO" id="GO:0045121">
    <property type="term" value="C:membrane raft"/>
    <property type="evidence" value="ECO:0007669"/>
    <property type="project" value="UniProtKB-SubCell"/>
</dbReference>
<keyword evidence="7" id="KW-0808">Transferase</keyword>
<evidence type="ECO:0000256" key="4">
    <source>
        <dbReference type="ARBA" id="ARBA00012438"/>
    </source>
</evidence>
<dbReference type="PROSITE" id="PS50109">
    <property type="entry name" value="HIS_KIN"/>
    <property type="match status" value="1"/>
</dbReference>
<dbReference type="PANTHER" id="PTHR43047:SF72">
    <property type="entry name" value="OSMOSENSING HISTIDINE PROTEIN KINASE SLN1"/>
    <property type="match status" value="1"/>
</dbReference>
<comment type="catalytic activity">
    <reaction evidence="1">
        <text>ATP + protein L-histidine = ADP + protein N-phospho-L-histidine.</text>
        <dbReference type="EC" id="2.7.13.3"/>
    </reaction>
</comment>
<dbReference type="GO" id="GO:0000155">
    <property type="term" value="F:phosphorelay sensor kinase activity"/>
    <property type="evidence" value="ECO:0007669"/>
    <property type="project" value="InterPro"/>
</dbReference>
<evidence type="ECO:0000313" key="15">
    <source>
        <dbReference type="EMBL" id="PIP87197.1"/>
    </source>
</evidence>
<dbReference type="EMBL" id="PCTT01000018">
    <property type="protein sequence ID" value="PIP87197.1"/>
    <property type="molecule type" value="Genomic_DNA"/>
</dbReference>
<dbReference type="CDD" id="cd00082">
    <property type="entry name" value="HisKA"/>
    <property type="match status" value="1"/>
</dbReference>
<evidence type="ECO:0000256" key="7">
    <source>
        <dbReference type="ARBA" id="ARBA00022679"/>
    </source>
</evidence>
<comment type="subcellular location">
    <subcellularLocation>
        <location evidence="2">Cell membrane</location>
    </subcellularLocation>
    <subcellularLocation>
        <location evidence="3">Membrane raft</location>
        <topology evidence="3">Multi-pass membrane protein</topology>
    </subcellularLocation>
</comment>
<evidence type="ECO:0000256" key="3">
    <source>
        <dbReference type="ARBA" id="ARBA00004314"/>
    </source>
</evidence>
<keyword evidence="6" id="KW-0597">Phosphoprotein</keyword>
<gene>
    <name evidence="15" type="ORF">COW81_01420</name>
</gene>
<dbReference type="InterPro" id="IPR003661">
    <property type="entry name" value="HisK_dim/P_dom"/>
</dbReference>
<dbReference type="SMART" id="SM00388">
    <property type="entry name" value="HisKA"/>
    <property type="match status" value="1"/>
</dbReference>
<keyword evidence="8" id="KW-0547">Nucleotide-binding</keyword>
<sequence length="460" mass="51904">MKIKEFLEKNRVLFQMIYGVFLIILIPTFIAFNTIYLINKYSESIDTTIQRNGLLVGRSIYALIKSDLNNNDILQNKIELLASKSTDILEINVLKPGNDNFIFVASSNPENINKFYKYEYYDLAWAQPDNDGLATDFVRVQNEDDLVINPDTGNRFWLIAMPMSDFNGHKEALLTVKLSSDIVDRLVSENRTTSIYVLILTILFVILFLAIAVRLWDYALLYKKIKEVDQMKDEFISMASHELRTPVTAIRGYASLILEGSFGEVNEEVKKSLSNINSSAKRLNLLVEDLLEVSRIEQGRIEVKSSPTDVNPIIAKTVEDLTVQAKEKNLVLSYLPHSDKLPLINIDQDKFTQIIVNLIGNAIKYTKEGTVEVFTEVKDSGKILEIKVKDSGVGMSANERKNLFGKFYRIQNESTKGIGGTGLGLWITKKMVDLMGGQITVDSIEKVGTQFTVSFPIIKG</sequence>
<evidence type="ECO:0000256" key="2">
    <source>
        <dbReference type="ARBA" id="ARBA00004236"/>
    </source>
</evidence>
<dbReference type="InterPro" id="IPR036890">
    <property type="entry name" value="HATPase_C_sf"/>
</dbReference>
<dbReference type="PANTHER" id="PTHR43047">
    <property type="entry name" value="TWO-COMPONENT HISTIDINE PROTEIN KINASE"/>
    <property type="match status" value="1"/>
</dbReference>
<keyword evidence="12 13" id="KW-0472">Membrane</keyword>
<evidence type="ECO:0000256" key="13">
    <source>
        <dbReference type="SAM" id="Phobius"/>
    </source>
</evidence>